<proteinExistence type="predicted"/>
<feature type="region of interest" description="Disordered" evidence="1">
    <location>
        <begin position="277"/>
        <end position="308"/>
    </location>
</feature>
<dbReference type="Proteomes" id="UP001219525">
    <property type="component" value="Unassembled WGS sequence"/>
</dbReference>
<reference evidence="2" key="1">
    <citation type="submission" date="2023-03" db="EMBL/GenBank/DDBJ databases">
        <title>Massive genome expansion in bonnet fungi (Mycena s.s.) driven by repeated elements and novel gene families across ecological guilds.</title>
        <authorList>
            <consortium name="Lawrence Berkeley National Laboratory"/>
            <person name="Harder C.B."/>
            <person name="Miyauchi S."/>
            <person name="Viragh M."/>
            <person name="Kuo A."/>
            <person name="Thoen E."/>
            <person name="Andreopoulos B."/>
            <person name="Lu D."/>
            <person name="Skrede I."/>
            <person name="Drula E."/>
            <person name="Henrissat B."/>
            <person name="Morin E."/>
            <person name="Kohler A."/>
            <person name="Barry K."/>
            <person name="LaButti K."/>
            <person name="Morin E."/>
            <person name="Salamov A."/>
            <person name="Lipzen A."/>
            <person name="Mereny Z."/>
            <person name="Hegedus B."/>
            <person name="Baldrian P."/>
            <person name="Stursova M."/>
            <person name="Weitz H."/>
            <person name="Taylor A."/>
            <person name="Grigoriev I.V."/>
            <person name="Nagy L.G."/>
            <person name="Martin F."/>
            <person name="Kauserud H."/>
        </authorList>
    </citation>
    <scope>NUCLEOTIDE SEQUENCE</scope>
    <source>
        <strain evidence="2">9144</strain>
    </source>
</reference>
<organism evidence="2 3">
    <name type="scientific">Mycena pura</name>
    <dbReference type="NCBI Taxonomy" id="153505"/>
    <lineage>
        <taxon>Eukaryota</taxon>
        <taxon>Fungi</taxon>
        <taxon>Dikarya</taxon>
        <taxon>Basidiomycota</taxon>
        <taxon>Agaricomycotina</taxon>
        <taxon>Agaricomycetes</taxon>
        <taxon>Agaricomycetidae</taxon>
        <taxon>Agaricales</taxon>
        <taxon>Marasmiineae</taxon>
        <taxon>Mycenaceae</taxon>
        <taxon>Mycena</taxon>
    </lineage>
</organism>
<protein>
    <submittedName>
        <fullName evidence="2">Uncharacterized protein</fullName>
    </submittedName>
</protein>
<sequence>MAAGSGCGAGGGRATVTVTGQAAGSRQRQILAFSPLPPASTPTRYKIFKSAIPTDTTGQSLFTRHHTTLVYRDGSAEEYKVRYLGSAEMWIVRIILARCVSFAETGDIYAVLASATESVSKPKTLPVRERACRGPAWTSSSLYVGIARTGGGLRCARFDPSERLPGTEGEEGCGVFMGASGWPGAMRGCLGLRRYCTASSARSVAFQTKFNGLYGRPQDPHIYKKCCRSVNAIGVREAGGGGSARRQNLIQHAEQDDADLRLRRRWGMARIAVEHSIGTQTEAQKHQDGTRRRPRNKEANIFPQKEEL</sequence>
<keyword evidence="3" id="KW-1185">Reference proteome</keyword>
<comment type="caution">
    <text evidence="2">The sequence shown here is derived from an EMBL/GenBank/DDBJ whole genome shotgun (WGS) entry which is preliminary data.</text>
</comment>
<gene>
    <name evidence="2" type="ORF">GGX14DRAFT_652248</name>
</gene>
<name>A0AAD6YD45_9AGAR</name>
<evidence type="ECO:0000313" key="2">
    <source>
        <dbReference type="EMBL" id="KAJ7203343.1"/>
    </source>
</evidence>
<evidence type="ECO:0000313" key="3">
    <source>
        <dbReference type="Proteomes" id="UP001219525"/>
    </source>
</evidence>
<dbReference type="EMBL" id="JARJCW010000051">
    <property type="protein sequence ID" value="KAJ7203343.1"/>
    <property type="molecule type" value="Genomic_DNA"/>
</dbReference>
<dbReference type="AlphaFoldDB" id="A0AAD6YD45"/>
<accession>A0AAD6YD45</accession>
<evidence type="ECO:0000256" key="1">
    <source>
        <dbReference type="SAM" id="MobiDB-lite"/>
    </source>
</evidence>